<evidence type="ECO:0000256" key="1">
    <source>
        <dbReference type="ARBA" id="ARBA00004123"/>
    </source>
</evidence>
<name>A0A921ZYJ5_MANSE</name>
<evidence type="ECO:0000256" key="2">
    <source>
        <dbReference type="ARBA" id="ARBA00022723"/>
    </source>
</evidence>
<evidence type="ECO:0000256" key="8">
    <source>
        <dbReference type="ARBA" id="ARBA00023163"/>
    </source>
</evidence>
<dbReference type="Pfam" id="PF05605">
    <property type="entry name" value="zf-Di19"/>
    <property type="match status" value="1"/>
</dbReference>
<evidence type="ECO:0000256" key="9">
    <source>
        <dbReference type="ARBA" id="ARBA00023242"/>
    </source>
</evidence>
<dbReference type="AlphaFoldDB" id="A0A921ZYJ5"/>
<dbReference type="FunFam" id="3.30.160.60:FF:000325">
    <property type="entry name" value="ZFP90 zinc finger protein"/>
    <property type="match status" value="1"/>
</dbReference>
<gene>
    <name evidence="12" type="ORF">O3G_MSEX015290</name>
</gene>
<dbReference type="PANTHER" id="PTHR24379">
    <property type="entry name" value="KRAB AND ZINC FINGER DOMAIN-CONTAINING"/>
    <property type="match status" value="1"/>
</dbReference>
<evidence type="ECO:0000256" key="3">
    <source>
        <dbReference type="ARBA" id="ARBA00022737"/>
    </source>
</evidence>
<keyword evidence="13" id="KW-1185">Reference proteome</keyword>
<dbReference type="GO" id="GO:0008270">
    <property type="term" value="F:zinc ion binding"/>
    <property type="evidence" value="ECO:0007669"/>
    <property type="project" value="UniProtKB-KW"/>
</dbReference>
<evidence type="ECO:0000259" key="11">
    <source>
        <dbReference type="PROSITE" id="PS50157"/>
    </source>
</evidence>
<dbReference type="GO" id="GO:0003677">
    <property type="term" value="F:DNA binding"/>
    <property type="evidence" value="ECO:0007669"/>
    <property type="project" value="UniProtKB-KW"/>
</dbReference>
<feature type="domain" description="C2H2-type" evidence="11">
    <location>
        <begin position="125"/>
        <end position="153"/>
    </location>
</feature>
<dbReference type="InterPro" id="IPR013087">
    <property type="entry name" value="Znf_C2H2_type"/>
</dbReference>
<keyword evidence="2" id="KW-0479">Metal-binding</keyword>
<reference evidence="12" key="1">
    <citation type="journal article" date="2016" name="Insect Biochem. Mol. Biol.">
        <title>Multifaceted biological insights from a draft genome sequence of the tobacco hornworm moth, Manduca sexta.</title>
        <authorList>
            <person name="Kanost M.R."/>
            <person name="Arrese E.L."/>
            <person name="Cao X."/>
            <person name="Chen Y.R."/>
            <person name="Chellapilla S."/>
            <person name="Goldsmith M.R."/>
            <person name="Grosse-Wilde E."/>
            <person name="Heckel D.G."/>
            <person name="Herndon N."/>
            <person name="Jiang H."/>
            <person name="Papanicolaou A."/>
            <person name="Qu J."/>
            <person name="Soulages J.L."/>
            <person name="Vogel H."/>
            <person name="Walters J."/>
            <person name="Waterhouse R.M."/>
            <person name="Ahn S.J."/>
            <person name="Almeida F.C."/>
            <person name="An C."/>
            <person name="Aqrawi P."/>
            <person name="Bretschneider A."/>
            <person name="Bryant W.B."/>
            <person name="Bucks S."/>
            <person name="Chao H."/>
            <person name="Chevignon G."/>
            <person name="Christen J.M."/>
            <person name="Clarke D.F."/>
            <person name="Dittmer N.T."/>
            <person name="Ferguson L.C.F."/>
            <person name="Garavelou S."/>
            <person name="Gordon K.H.J."/>
            <person name="Gunaratna R.T."/>
            <person name="Han Y."/>
            <person name="Hauser F."/>
            <person name="He Y."/>
            <person name="Heidel-Fischer H."/>
            <person name="Hirsh A."/>
            <person name="Hu Y."/>
            <person name="Jiang H."/>
            <person name="Kalra D."/>
            <person name="Klinner C."/>
            <person name="Konig C."/>
            <person name="Kovar C."/>
            <person name="Kroll A.R."/>
            <person name="Kuwar S.S."/>
            <person name="Lee S.L."/>
            <person name="Lehman R."/>
            <person name="Li K."/>
            <person name="Li Z."/>
            <person name="Liang H."/>
            <person name="Lovelace S."/>
            <person name="Lu Z."/>
            <person name="Mansfield J.H."/>
            <person name="McCulloch K.J."/>
            <person name="Mathew T."/>
            <person name="Morton B."/>
            <person name="Muzny D.M."/>
            <person name="Neunemann D."/>
            <person name="Ongeri F."/>
            <person name="Pauchet Y."/>
            <person name="Pu L.L."/>
            <person name="Pyrousis I."/>
            <person name="Rao X.J."/>
            <person name="Redding A."/>
            <person name="Roesel C."/>
            <person name="Sanchez-Gracia A."/>
            <person name="Schaack S."/>
            <person name="Shukla A."/>
            <person name="Tetreau G."/>
            <person name="Wang Y."/>
            <person name="Xiong G.H."/>
            <person name="Traut W."/>
            <person name="Walsh T.K."/>
            <person name="Worley K.C."/>
            <person name="Wu D."/>
            <person name="Wu W."/>
            <person name="Wu Y.Q."/>
            <person name="Zhang X."/>
            <person name="Zou Z."/>
            <person name="Zucker H."/>
            <person name="Briscoe A.D."/>
            <person name="Burmester T."/>
            <person name="Clem R.J."/>
            <person name="Feyereisen R."/>
            <person name="Grimmelikhuijzen C.J.P."/>
            <person name="Hamodrakas S.J."/>
            <person name="Hansson B.S."/>
            <person name="Huguet E."/>
            <person name="Jermiin L.S."/>
            <person name="Lan Q."/>
            <person name="Lehman H.K."/>
            <person name="Lorenzen M."/>
            <person name="Merzendorfer H."/>
            <person name="Michalopoulos I."/>
            <person name="Morton D.B."/>
            <person name="Muthukrishnan S."/>
            <person name="Oakeshott J.G."/>
            <person name="Palmer W."/>
            <person name="Park Y."/>
            <person name="Passarelli A.L."/>
            <person name="Rozas J."/>
            <person name="Schwartz L.M."/>
            <person name="Smith W."/>
            <person name="Southgate A."/>
            <person name="Vilcinskas A."/>
            <person name="Vogt R."/>
            <person name="Wang P."/>
            <person name="Werren J."/>
            <person name="Yu X.Q."/>
            <person name="Zhou J.J."/>
            <person name="Brown S.J."/>
            <person name="Scherer S.E."/>
            <person name="Richards S."/>
            <person name="Blissard G.W."/>
        </authorList>
    </citation>
    <scope>NUCLEOTIDE SEQUENCE</scope>
</reference>
<sequence>MRDHGSLPVYRCDICDRAFSDSSNFTKHKKVHNLQVVVCDVCSKKFQSKLSLTKHLEMHKTTEPITCPVCFRVSHTESAYRKHVKRFHDRVVIKFKCHYCGKKFDSIREKWDHLWLAHKERKHKADCPICKKQFRKDQDVRTHMMLAHAIVKKGKKKPVKKDDIEQFLKDNPPLEETLIVYE</sequence>
<keyword evidence="4 10" id="KW-0863">Zinc-finger</keyword>
<dbReference type="PANTHER" id="PTHR24379:SF121">
    <property type="entry name" value="C2H2-TYPE DOMAIN-CONTAINING PROTEIN"/>
    <property type="match status" value="1"/>
</dbReference>
<dbReference type="SMART" id="SM00355">
    <property type="entry name" value="ZnF_C2H2"/>
    <property type="match status" value="5"/>
</dbReference>
<evidence type="ECO:0000256" key="10">
    <source>
        <dbReference type="PROSITE-ProRule" id="PRU00042"/>
    </source>
</evidence>
<evidence type="ECO:0000313" key="13">
    <source>
        <dbReference type="Proteomes" id="UP000791440"/>
    </source>
</evidence>
<evidence type="ECO:0000256" key="7">
    <source>
        <dbReference type="ARBA" id="ARBA00023125"/>
    </source>
</evidence>
<comment type="subcellular location">
    <subcellularLocation>
        <location evidence="1">Nucleus</location>
    </subcellularLocation>
</comment>
<dbReference type="EMBL" id="JH669631">
    <property type="protein sequence ID" value="KAG6465645.1"/>
    <property type="molecule type" value="Genomic_DNA"/>
</dbReference>
<evidence type="ECO:0000313" key="12">
    <source>
        <dbReference type="EMBL" id="KAG6465644.1"/>
    </source>
</evidence>
<evidence type="ECO:0000256" key="6">
    <source>
        <dbReference type="ARBA" id="ARBA00023015"/>
    </source>
</evidence>
<dbReference type="EMBL" id="JH669631">
    <property type="protein sequence ID" value="KAG6465644.1"/>
    <property type="molecule type" value="Genomic_DNA"/>
</dbReference>
<dbReference type="InterPro" id="IPR008598">
    <property type="entry name" value="Di19_Zn-bd"/>
</dbReference>
<keyword evidence="8" id="KW-0804">Transcription</keyword>
<dbReference type="GO" id="GO:0005634">
    <property type="term" value="C:nucleus"/>
    <property type="evidence" value="ECO:0007669"/>
    <property type="project" value="UniProtKB-SubCell"/>
</dbReference>
<keyword evidence="3" id="KW-0677">Repeat</keyword>
<dbReference type="Proteomes" id="UP000791440">
    <property type="component" value="Unassembled WGS sequence"/>
</dbReference>
<dbReference type="PROSITE" id="PS50157">
    <property type="entry name" value="ZINC_FINGER_C2H2_2"/>
    <property type="match status" value="4"/>
</dbReference>
<keyword evidence="7" id="KW-0238">DNA-binding</keyword>
<protein>
    <recommendedName>
        <fullName evidence="11">C2H2-type domain-containing protein</fullName>
    </recommendedName>
</protein>
<accession>A0A921ZYJ5</accession>
<feature type="domain" description="C2H2-type" evidence="11">
    <location>
        <begin position="10"/>
        <end position="32"/>
    </location>
</feature>
<feature type="domain" description="C2H2-type" evidence="11">
    <location>
        <begin position="95"/>
        <end position="123"/>
    </location>
</feature>
<evidence type="ECO:0000256" key="5">
    <source>
        <dbReference type="ARBA" id="ARBA00022833"/>
    </source>
</evidence>
<keyword evidence="6" id="KW-0805">Transcription regulation</keyword>
<proteinExistence type="predicted"/>
<comment type="caution">
    <text evidence="12">The sequence shown here is derived from an EMBL/GenBank/DDBJ whole genome shotgun (WGS) entry which is preliminary data.</text>
</comment>
<dbReference type="Pfam" id="PF00096">
    <property type="entry name" value="zf-C2H2"/>
    <property type="match status" value="2"/>
</dbReference>
<feature type="domain" description="C2H2-type" evidence="11">
    <location>
        <begin position="37"/>
        <end position="64"/>
    </location>
</feature>
<evidence type="ECO:0000256" key="4">
    <source>
        <dbReference type="ARBA" id="ARBA00022771"/>
    </source>
</evidence>
<keyword evidence="5" id="KW-0862">Zinc</keyword>
<organism evidence="12 13">
    <name type="scientific">Manduca sexta</name>
    <name type="common">Tobacco hawkmoth</name>
    <name type="synonym">Tobacco hornworm</name>
    <dbReference type="NCBI Taxonomy" id="7130"/>
    <lineage>
        <taxon>Eukaryota</taxon>
        <taxon>Metazoa</taxon>
        <taxon>Ecdysozoa</taxon>
        <taxon>Arthropoda</taxon>
        <taxon>Hexapoda</taxon>
        <taxon>Insecta</taxon>
        <taxon>Pterygota</taxon>
        <taxon>Neoptera</taxon>
        <taxon>Endopterygota</taxon>
        <taxon>Lepidoptera</taxon>
        <taxon>Glossata</taxon>
        <taxon>Ditrysia</taxon>
        <taxon>Bombycoidea</taxon>
        <taxon>Sphingidae</taxon>
        <taxon>Sphinginae</taxon>
        <taxon>Sphingini</taxon>
        <taxon>Manduca</taxon>
    </lineage>
</organism>
<keyword evidence="9" id="KW-0539">Nucleus</keyword>
<dbReference type="PROSITE" id="PS00028">
    <property type="entry name" value="ZINC_FINGER_C2H2_1"/>
    <property type="match status" value="4"/>
</dbReference>
<reference evidence="12" key="2">
    <citation type="submission" date="2020-12" db="EMBL/GenBank/DDBJ databases">
        <authorList>
            <person name="Kanost M."/>
        </authorList>
    </citation>
    <scope>NUCLEOTIDE SEQUENCE</scope>
</reference>